<sequence length="55" mass="6304">MNEDPKFCRQRAEVERSAAAATDLARVQERHLQSAATWDRMAERGEAFLRSKGVR</sequence>
<protein>
    <submittedName>
        <fullName evidence="1">Uncharacterized protein</fullName>
    </submittedName>
</protein>
<evidence type="ECO:0000313" key="1">
    <source>
        <dbReference type="EMBL" id="QPT11179.1"/>
    </source>
</evidence>
<proteinExistence type="predicted"/>
<name>A0A7T3AEH9_SPHPI</name>
<dbReference type="Proteomes" id="UP000594836">
    <property type="component" value="Plasmid unnamed1"/>
</dbReference>
<dbReference type="AlphaFoldDB" id="A0A7T3AEH9"/>
<organism evidence="1 2">
    <name type="scientific">Sphingomonas paucimobilis</name>
    <name type="common">Pseudomonas paucimobilis</name>
    <dbReference type="NCBI Taxonomy" id="13689"/>
    <lineage>
        <taxon>Bacteria</taxon>
        <taxon>Pseudomonadati</taxon>
        <taxon>Pseudomonadota</taxon>
        <taxon>Alphaproteobacteria</taxon>
        <taxon>Sphingomonadales</taxon>
        <taxon>Sphingomonadaceae</taxon>
        <taxon>Sphingomonas</taxon>
    </lineage>
</organism>
<evidence type="ECO:0000313" key="2">
    <source>
        <dbReference type="Proteomes" id="UP000594836"/>
    </source>
</evidence>
<keyword evidence="1" id="KW-0614">Plasmid</keyword>
<gene>
    <name evidence="1" type="ORF">I6G38_19935</name>
</gene>
<geneLocation type="plasmid" evidence="1 2">
    <name>unnamed1</name>
</geneLocation>
<reference evidence="1 2" key="1">
    <citation type="submission" date="2020-12" db="EMBL/GenBank/DDBJ databases">
        <title>FDA dAtabase for Regulatory Grade micrObial Sequences (FDA-ARGOS): Supporting development and validation of Infectious Disease Dx tests.</title>
        <authorList>
            <person name="Sproer C."/>
            <person name="Gronow S."/>
            <person name="Severitt S."/>
            <person name="Schroder I."/>
            <person name="Tallon L."/>
            <person name="Sadzewicz L."/>
            <person name="Zhao X."/>
            <person name="Boylan J."/>
            <person name="Ott S."/>
            <person name="Bowen H."/>
            <person name="Vavikolanu K."/>
            <person name="Mehta A."/>
            <person name="Aluvathingal J."/>
            <person name="Nadendla S."/>
            <person name="Lowell S."/>
            <person name="Myers T."/>
            <person name="Yan Y."/>
            <person name="Sichtig H."/>
        </authorList>
    </citation>
    <scope>NUCLEOTIDE SEQUENCE [LARGE SCALE GENOMIC DNA]</scope>
    <source>
        <strain evidence="1 2">FDAARGOS_881</strain>
        <plasmid evidence="1 2">unnamed1</plasmid>
    </source>
</reference>
<dbReference type="RefSeq" id="WP_197939343.1">
    <property type="nucleotide sequence ID" value="NZ_CP065714.1"/>
</dbReference>
<accession>A0A7T3AEH9</accession>
<dbReference type="EMBL" id="CP065714">
    <property type="protein sequence ID" value="QPT11179.1"/>
    <property type="molecule type" value="Genomic_DNA"/>
</dbReference>